<dbReference type="Gene3D" id="1.10.246.130">
    <property type="match status" value="1"/>
</dbReference>
<organism evidence="10 11">
    <name type="scientific">Oceanobacillus luteolus</name>
    <dbReference type="NCBI Taxonomy" id="1274358"/>
    <lineage>
        <taxon>Bacteria</taxon>
        <taxon>Bacillati</taxon>
        <taxon>Bacillota</taxon>
        <taxon>Bacilli</taxon>
        <taxon>Bacillales</taxon>
        <taxon>Bacillaceae</taxon>
        <taxon>Oceanobacillus</taxon>
    </lineage>
</organism>
<dbReference type="InterPro" id="IPR043137">
    <property type="entry name" value="GGT_ssub_C"/>
</dbReference>
<accession>A0ABW4HXP7</accession>
<evidence type="ECO:0000256" key="8">
    <source>
        <dbReference type="ARBA" id="ARBA00047417"/>
    </source>
</evidence>
<evidence type="ECO:0000256" key="7">
    <source>
        <dbReference type="ARBA" id="ARBA00023315"/>
    </source>
</evidence>
<dbReference type="InterPro" id="IPR051792">
    <property type="entry name" value="GGT_bact"/>
</dbReference>
<comment type="catalytic activity">
    <reaction evidence="8 9">
        <text>an N-terminal (5-L-glutamyl)-[peptide] + an alpha-amino acid = 5-L-glutamyl amino acid + an N-terminal L-alpha-aminoacyl-[peptide]</text>
        <dbReference type="Rhea" id="RHEA:23904"/>
        <dbReference type="Rhea" id="RHEA-COMP:9780"/>
        <dbReference type="Rhea" id="RHEA-COMP:9795"/>
        <dbReference type="ChEBI" id="CHEBI:77644"/>
        <dbReference type="ChEBI" id="CHEBI:78597"/>
        <dbReference type="ChEBI" id="CHEBI:78599"/>
        <dbReference type="ChEBI" id="CHEBI:78608"/>
        <dbReference type="EC" id="2.3.2.2"/>
    </reaction>
</comment>
<keyword evidence="4 9" id="KW-0808">Transferase</keyword>
<dbReference type="Gene3D" id="3.60.20.40">
    <property type="match status" value="1"/>
</dbReference>
<dbReference type="NCBIfam" id="TIGR00066">
    <property type="entry name" value="g_glut_trans"/>
    <property type="match status" value="1"/>
</dbReference>
<dbReference type="EMBL" id="JBHUDE010000165">
    <property type="protein sequence ID" value="MFD1609952.1"/>
    <property type="molecule type" value="Genomic_DNA"/>
</dbReference>
<comment type="caution">
    <text evidence="10">The sequence shown here is derived from an EMBL/GenBank/DDBJ whole genome shotgun (WGS) entry which is preliminary data.</text>
</comment>
<comment type="catalytic activity">
    <reaction evidence="2 9">
        <text>glutathione + H2O = L-cysteinylglycine + L-glutamate</text>
        <dbReference type="Rhea" id="RHEA:28807"/>
        <dbReference type="ChEBI" id="CHEBI:15377"/>
        <dbReference type="ChEBI" id="CHEBI:29985"/>
        <dbReference type="ChEBI" id="CHEBI:57925"/>
        <dbReference type="ChEBI" id="CHEBI:61694"/>
        <dbReference type="EC" id="3.4.19.13"/>
    </reaction>
</comment>
<dbReference type="InterPro" id="IPR029055">
    <property type="entry name" value="Ntn_hydrolases_N"/>
</dbReference>
<name>A0ABW4HXP7_9BACI</name>
<dbReference type="Pfam" id="PF01019">
    <property type="entry name" value="G_glu_transpept"/>
    <property type="match status" value="1"/>
</dbReference>
<keyword evidence="7 9" id="KW-0012">Acyltransferase</keyword>
<comment type="PTM">
    <text evidence="9">Cleaved by autocatalysis into a large and a small subunit.</text>
</comment>
<evidence type="ECO:0000256" key="3">
    <source>
        <dbReference type="ARBA" id="ARBA00009381"/>
    </source>
</evidence>
<comment type="catalytic activity">
    <reaction evidence="1 9">
        <text>an S-substituted glutathione + H2O = an S-substituted L-cysteinylglycine + L-glutamate</text>
        <dbReference type="Rhea" id="RHEA:59468"/>
        <dbReference type="ChEBI" id="CHEBI:15377"/>
        <dbReference type="ChEBI" id="CHEBI:29985"/>
        <dbReference type="ChEBI" id="CHEBI:90779"/>
        <dbReference type="ChEBI" id="CHEBI:143103"/>
        <dbReference type="EC" id="3.4.19.13"/>
    </reaction>
</comment>
<dbReference type="EC" id="3.4.19.13" evidence="9"/>
<evidence type="ECO:0000256" key="1">
    <source>
        <dbReference type="ARBA" id="ARBA00001049"/>
    </source>
</evidence>
<evidence type="ECO:0000313" key="10">
    <source>
        <dbReference type="EMBL" id="MFD1609952.1"/>
    </source>
</evidence>
<dbReference type="InterPro" id="IPR000101">
    <property type="entry name" value="GGT_peptidase"/>
</dbReference>
<protein>
    <recommendedName>
        <fullName evidence="9">Glutathione hydrolase proenzyme</fullName>
        <ecNumber evidence="9">2.3.2.2</ecNumber>
        <ecNumber evidence="9">3.4.19.13</ecNumber>
    </recommendedName>
    <component>
        <recommendedName>
            <fullName evidence="9">Glutathione hydrolase large chain</fullName>
        </recommendedName>
    </component>
    <component>
        <recommendedName>
            <fullName evidence="9">Glutathione hydrolase small chain</fullName>
        </recommendedName>
    </component>
</protein>
<dbReference type="Proteomes" id="UP001597221">
    <property type="component" value="Unassembled WGS sequence"/>
</dbReference>
<dbReference type="InterPro" id="IPR043138">
    <property type="entry name" value="GGT_lsub"/>
</dbReference>
<keyword evidence="6 9" id="KW-0865">Zymogen</keyword>
<dbReference type="PROSITE" id="PS00462">
    <property type="entry name" value="G_GLU_TRANSPEPTIDASE"/>
    <property type="match status" value="1"/>
</dbReference>
<reference evidence="11" key="1">
    <citation type="journal article" date="2019" name="Int. J. Syst. Evol. Microbiol.">
        <title>The Global Catalogue of Microorganisms (GCM) 10K type strain sequencing project: providing services to taxonomists for standard genome sequencing and annotation.</title>
        <authorList>
            <consortium name="The Broad Institute Genomics Platform"/>
            <consortium name="The Broad Institute Genome Sequencing Center for Infectious Disease"/>
            <person name="Wu L."/>
            <person name="Ma J."/>
        </authorList>
    </citation>
    <scope>NUCLEOTIDE SEQUENCE [LARGE SCALE GENOMIC DNA]</scope>
    <source>
        <strain evidence="11">CGMCC 1.12376</strain>
    </source>
</reference>
<keyword evidence="11" id="KW-1185">Reference proteome</keyword>
<evidence type="ECO:0000313" key="11">
    <source>
        <dbReference type="Proteomes" id="UP001597221"/>
    </source>
</evidence>
<evidence type="ECO:0000256" key="6">
    <source>
        <dbReference type="ARBA" id="ARBA00023145"/>
    </source>
</evidence>
<comment type="similarity">
    <text evidence="3 9">Belongs to the gamma-glutamyltransferase family.</text>
</comment>
<dbReference type="GO" id="GO:0103068">
    <property type="term" value="F:leukotriene C4 gamma-glutamyl transferase activity"/>
    <property type="evidence" value="ECO:0007669"/>
    <property type="project" value="UniProtKB-EC"/>
</dbReference>
<keyword evidence="9" id="KW-0317">Glutathione biosynthesis</keyword>
<comment type="pathway">
    <text evidence="9">Sulfur metabolism; glutathione metabolism.</text>
</comment>
<proteinExistence type="inferred from homology"/>
<sequence>MAGFPQLHSAKNYDTDYDNYERVAVANGGMVSTSHPLASAIGAEVLRTNGNAVDAAIAIQFALNVTEPMMSGIGGGGFMMVYDGETEETTIINSRERAPAGATPDMFLDENGDPIPFDERVQHGNAVGVPGTLKGLEEAHNRWGSRPFQQLIAPAIKLAKKGFPVNRILAKDIKDNQDKLLRSAAAEVFLPNGEPLQEGELLIQEDLANTLQLIRSRGVDAFYHGEIADALSETVREFGGSMTSDDLAVYDITIDEPIWGEFQGYEIASMPPPSSGGVFLLQMLGILDGFDLSQYDMKSWEKYHLLAEAMHLSYADRAAYAGDPEFVEVPVDGLLHPEYISERRSLIDLNKVNQNPTAGDPWKYEQTTPNYEQVEQPANDKIGETTHFTVADRYGNVVSYTSTIEQVFGSGIMVPGYGILLNNELTDFDAIPGGANEVQPNKRPLSSMTPTIVFENGEPMLTVGSPGGPTIITSVLQTIINTLEYGQELEDAIEEPRIYTNNLNSYRYEEGIPEDVLQELRRMGHRFGTSSTTIGNVQSIQIDHHNGLFKGVADFRREGAAIGVDLKGKRK</sequence>
<dbReference type="InterPro" id="IPR055262">
    <property type="entry name" value="GGT_CS"/>
</dbReference>
<comment type="subunit">
    <text evidence="9">This enzyme consists of two polypeptide chains, which are synthesized in precursor form from a single polypeptide.</text>
</comment>
<gene>
    <name evidence="10" type="primary">ggt</name>
    <name evidence="10" type="ORF">ACFSBH_20225</name>
</gene>
<evidence type="ECO:0000256" key="9">
    <source>
        <dbReference type="RuleBase" id="RU368036"/>
    </source>
</evidence>
<evidence type="ECO:0000256" key="2">
    <source>
        <dbReference type="ARBA" id="ARBA00001089"/>
    </source>
</evidence>
<keyword evidence="5 9" id="KW-0378">Hydrolase</keyword>
<dbReference type="SUPFAM" id="SSF56235">
    <property type="entry name" value="N-terminal nucleophile aminohydrolases (Ntn hydrolases)"/>
    <property type="match status" value="1"/>
</dbReference>
<dbReference type="PANTHER" id="PTHR43199:SF1">
    <property type="entry name" value="GLUTATHIONE HYDROLASE PROENZYME"/>
    <property type="match status" value="1"/>
</dbReference>
<dbReference type="PANTHER" id="PTHR43199">
    <property type="entry name" value="GLUTATHIONE HYDROLASE"/>
    <property type="match status" value="1"/>
</dbReference>
<evidence type="ECO:0000256" key="4">
    <source>
        <dbReference type="ARBA" id="ARBA00022679"/>
    </source>
</evidence>
<evidence type="ECO:0000256" key="5">
    <source>
        <dbReference type="ARBA" id="ARBA00022801"/>
    </source>
</evidence>
<dbReference type="RefSeq" id="WP_379599469.1">
    <property type="nucleotide sequence ID" value="NZ_JBHUDE010000165.1"/>
</dbReference>
<dbReference type="EC" id="2.3.2.2" evidence="9"/>
<dbReference type="PRINTS" id="PR01210">
    <property type="entry name" value="GGTRANSPTASE"/>
</dbReference>